<evidence type="ECO:0000256" key="3">
    <source>
        <dbReference type="ARBA" id="ARBA00022722"/>
    </source>
</evidence>
<evidence type="ECO:0000256" key="2">
    <source>
        <dbReference type="ARBA" id="ARBA00019841"/>
    </source>
</evidence>
<dbReference type="InterPro" id="IPR004610">
    <property type="entry name" value="RecJ"/>
</dbReference>
<dbReference type="EMBL" id="FOFU01000009">
    <property type="protein sequence ID" value="SEQ71091.1"/>
    <property type="molecule type" value="Genomic_DNA"/>
</dbReference>
<dbReference type="PANTHER" id="PTHR30255">
    <property type="entry name" value="SINGLE-STRANDED-DNA-SPECIFIC EXONUCLEASE RECJ"/>
    <property type="match status" value="1"/>
</dbReference>
<evidence type="ECO:0000256" key="5">
    <source>
        <dbReference type="ARBA" id="ARBA00022839"/>
    </source>
</evidence>
<evidence type="ECO:0000259" key="7">
    <source>
        <dbReference type="Pfam" id="PF02272"/>
    </source>
</evidence>
<dbReference type="GO" id="GO:0006281">
    <property type="term" value="P:DNA repair"/>
    <property type="evidence" value="ECO:0007669"/>
    <property type="project" value="InterPro"/>
</dbReference>
<evidence type="ECO:0000256" key="4">
    <source>
        <dbReference type="ARBA" id="ARBA00022801"/>
    </source>
</evidence>
<evidence type="ECO:0000313" key="10">
    <source>
        <dbReference type="Proteomes" id="UP000182360"/>
    </source>
</evidence>
<dbReference type="STRING" id="163.SAMN04487775_10290"/>
<dbReference type="Pfam" id="PF02272">
    <property type="entry name" value="DHHA1"/>
    <property type="match status" value="1"/>
</dbReference>
<dbReference type="AlphaFoldDB" id="A0A1H9I8N5"/>
<dbReference type="InterPro" id="IPR003156">
    <property type="entry name" value="DHHA1_dom"/>
</dbReference>
<evidence type="ECO:0000259" key="6">
    <source>
        <dbReference type="Pfam" id="PF01368"/>
    </source>
</evidence>
<dbReference type="Gene3D" id="3.10.310.30">
    <property type="match status" value="1"/>
</dbReference>
<feature type="domain" description="DDH" evidence="6">
    <location>
        <begin position="88"/>
        <end position="215"/>
    </location>
</feature>
<dbReference type="Proteomes" id="UP000182360">
    <property type="component" value="Unassembled WGS sequence"/>
</dbReference>
<dbReference type="GO" id="GO:0008409">
    <property type="term" value="F:5'-3' exonuclease activity"/>
    <property type="evidence" value="ECO:0007669"/>
    <property type="project" value="InterPro"/>
</dbReference>
<comment type="similarity">
    <text evidence="1">Belongs to the RecJ family.</text>
</comment>
<evidence type="ECO:0000256" key="1">
    <source>
        <dbReference type="ARBA" id="ARBA00005915"/>
    </source>
</evidence>
<organism evidence="9 10">
    <name type="scientific">Treponema bryantii</name>
    <dbReference type="NCBI Taxonomy" id="163"/>
    <lineage>
        <taxon>Bacteria</taxon>
        <taxon>Pseudomonadati</taxon>
        <taxon>Spirochaetota</taxon>
        <taxon>Spirochaetia</taxon>
        <taxon>Spirochaetales</taxon>
        <taxon>Treponemataceae</taxon>
        <taxon>Treponema</taxon>
    </lineage>
</organism>
<dbReference type="GO" id="GO:0003676">
    <property type="term" value="F:nucleic acid binding"/>
    <property type="evidence" value="ECO:0007669"/>
    <property type="project" value="InterPro"/>
</dbReference>
<dbReference type="InterPro" id="IPR051673">
    <property type="entry name" value="SSDNA_exonuclease_RecJ"/>
</dbReference>
<keyword evidence="10" id="KW-1185">Reference proteome</keyword>
<dbReference type="InterPro" id="IPR038763">
    <property type="entry name" value="DHH_sf"/>
</dbReference>
<keyword evidence="3" id="KW-0540">Nuclease</keyword>
<feature type="domain" description="RecJ OB" evidence="8">
    <location>
        <begin position="609"/>
        <end position="716"/>
    </location>
</feature>
<name>A0A1H9I8N5_9SPIR</name>
<dbReference type="Pfam" id="PF01368">
    <property type="entry name" value="DHH"/>
    <property type="match status" value="1"/>
</dbReference>
<dbReference type="RefSeq" id="WP_256210450.1">
    <property type="nucleotide sequence ID" value="NZ_FOFU01000009.1"/>
</dbReference>
<proteinExistence type="inferred from homology"/>
<sequence>MRADASISNDSSRWVKKPVSKQQIEPLCNLFNLTPLQASVFVRRGITEGKELLYYLEDDLRFQHNPFLFSGMEDAVERILQAKEEGEKVLIYGDSDVDGVTSTAILYEELVRQGIDVQWRLPLEDDGYGLSIKAIDDFAAQDGTLIITVDCGISNNDEIAHANDLGIEVIVTDHHNPPEELPEAIIILDPKLEDSLYPFDGISGAAVAYKLVSALRFADTDFYNAEISLLQLSEDTQNQCYNVDCIKIKNLVKIKELHEKIVPGQTTIYDLKLPYFLQGQLIYSWDSRQTLNLLGQIFGSGIEFNLNDLRSEISNVIPSVRNKTSAQIKALSQIAKYSEGDASELESIYNLYVTYCKKVIAAKKPEQTLNEQKDLQLVALAAMADIMPMKNENRIFVKAGIASIKKNRPRQGLAELFNKLNINLDSLSSTDLSWNVIPAMNAAGRMGHPEISLKLLISSEAREREQLAATIHDMNEERKDMVSNSFYKIHDAAQQSIALHNNKLCVSVDESINKGVTGILASRLMQDFNVPTITITYENEVCTGSMRSCRGFIATSFLDNLGDIFINHGGHNFAAGFSFYKSNLEVFLKRVQENSAAVSLEEENTCIDVDAEIPEEHLTPENFCLIDMFEPCGAESPELVLMTRGIKLIDTMVLGKKEPRHLKLIFDTGKYKIPAMFWGQAERLRKDILIGKKYDVLYNMSRNYYNGTKSNQLIIKEIVPSTGD</sequence>
<evidence type="ECO:0000313" key="9">
    <source>
        <dbReference type="EMBL" id="SEQ71091.1"/>
    </source>
</evidence>
<dbReference type="GO" id="GO:0006310">
    <property type="term" value="P:DNA recombination"/>
    <property type="evidence" value="ECO:0007669"/>
    <property type="project" value="InterPro"/>
</dbReference>
<dbReference type="PANTHER" id="PTHR30255:SF2">
    <property type="entry name" value="SINGLE-STRANDED-DNA-SPECIFIC EXONUCLEASE RECJ"/>
    <property type="match status" value="1"/>
</dbReference>
<dbReference type="InterPro" id="IPR001667">
    <property type="entry name" value="DDH_dom"/>
</dbReference>
<accession>A0A1H9I8N5</accession>
<evidence type="ECO:0000259" key="8">
    <source>
        <dbReference type="Pfam" id="PF17768"/>
    </source>
</evidence>
<protein>
    <recommendedName>
        <fullName evidence="2">Single-stranded-DNA-specific exonuclease RecJ</fullName>
    </recommendedName>
</protein>
<reference evidence="9 10" key="1">
    <citation type="submission" date="2016-10" db="EMBL/GenBank/DDBJ databases">
        <authorList>
            <person name="de Groot N.N."/>
        </authorList>
    </citation>
    <scope>NUCLEOTIDE SEQUENCE [LARGE SCALE GENOMIC DNA]</scope>
    <source>
        <strain evidence="9 10">B25</strain>
    </source>
</reference>
<keyword evidence="5 9" id="KW-0269">Exonuclease</keyword>
<dbReference type="NCBIfam" id="TIGR00644">
    <property type="entry name" value="recJ"/>
    <property type="match status" value="1"/>
</dbReference>
<dbReference type="Pfam" id="PF17768">
    <property type="entry name" value="RecJ_OB"/>
    <property type="match status" value="1"/>
</dbReference>
<dbReference type="Gene3D" id="3.90.1640.30">
    <property type="match status" value="2"/>
</dbReference>
<dbReference type="InterPro" id="IPR041122">
    <property type="entry name" value="RecJ_OB"/>
</dbReference>
<feature type="domain" description="DHHA1" evidence="7">
    <location>
        <begin position="501"/>
        <end position="593"/>
    </location>
</feature>
<dbReference type="SUPFAM" id="SSF64182">
    <property type="entry name" value="DHH phosphoesterases"/>
    <property type="match status" value="2"/>
</dbReference>
<gene>
    <name evidence="9" type="ORF">SAMN04487977_10920</name>
</gene>
<keyword evidence="4" id="KW-0378">Hydrolase</keyword>